<dbReference type="InterPro" id="IPR050584">
    <property type="entry name" value="Cholesterol_7-desaturase"/>
</dbReference>
<protein>
    <submittedName>
        <fullName evidence="7">Rieske 2Fe-2S domain-containing protein</fullName>
    </submittedName>
</protein>
<dbReference type="InterPro" id="IPR044043">
    <property type="entry name" value="VanA_C_cat"/>
</dbReference>
<evidence type="ECO:0000256" key="1">
    <source>
        <dbReference type="ARBA" id="ARBA00022714"/>
    </source>
</evidence>
<dbReference type="SUPFAM" id="SSF55961">
    <property type="entry name" value="Bet v1-like"/>
    <property type="match status" value="1"/>
</dbReference>
<dbReference type="InterPro" id="IPR036922">
    <property type="entry name" value="Rieske_2Fe-2S_sf"/>
</dbReference>
<evidence type="ECO:0000313" key="8">
    <source>
        <dbReference type="Proteomes" id="UP000470772"/>
    </source>
</evidence>
<dbReference type="PROSITE" id="PS51296">
    <property type="entry name" value="RIESKE"/>
    <property type="match status" value="1"/>
</dbReference>
<evidence type="ECO:0000313" key="7">
    <source>
        <dbReference type="EMBL" id="MUN28381.1"/>
    </source>
</evidence>
<dbReference type="EMBL" id="WGGD01000005">
    <property type="protein sequence ID" value="MUN28381.1"/>
    <property type="molecule type" value="Genomic_DNA"/>
</dbReference>
<keyword evidence="1" id="KW-0001">2Fe-2S</keyword>
<keyword evidence="4" id="KW-0408">Iron</keyword>
<dbReference type="GO" id="GO:0046872">
    <property type="term" value="F:metal ion binding"/>
    <property type="evidence" value="ECO:0007669"/>
    <property type="project" value="UniProtKB-KW"/>
</dbReference>
<keyword evidence="3" id="KW-0560">Oxidoreductase</keyword>
<keyword evidence="5" id="KW-0411">Iron-sulfur</keyword>
<evidence type="ECO:0000256" key="5">
    <source>
        <dbReference type="ARBA" id="ARBA00023014"/>
    </source>
</evidence>
<evidence type="ECO:0000256" key="2">
    <source>
        <dbReference type="ARBA" id="ARBA00022723"/>
    </source>
</evidence>
<dbReference type="Pfam" id="PF00355">
    <property type="entry name" value="Rieske"/>
    <property type="match status" value="1"/>
</dbReference>
<sequence>MWYAVSRDSGNPIHVLVKGRDLVLWKSKNDWIAFDDRCPHRGASLSLGKVKDDVLICPYHGWEYSSEGYAIRVPAHSMRGPARAKKYEVSYKYGLLWVNLDEGSEEIPDFREYYDNSFMKVECGPYLFNASPFKVVENFLDVSHFPFVHEGLLGTQETPEIPKYEVNEEHGKIIAKNIRIYQPDPDGSGRGGWENYTYEILSPYSAYFIKEGDGSRSFSIFMTVTPLEERRTLMWMIIAVNYPGDPKKMREFQDTLAEQDRKVVESIKEGQETFVSSDAIVVAYRKLLKRMGYI</sequence>
<dbReference type="OrthoDB" id="6837at2157"/>
<accession>A0A6A9QMG2</accession>
<gene>
    <name evidence="7" type="ORF">GC250_02615</name>
</gene>
<evidence type="ECO:0000256" key="4">
    <source>
        <dbReference type="ARBA" id="ARBA00023004"/>
    </source>
</evidence>
<comment type="caution">
    <text evidence="7">The sequence shown here is derived from an EMBL/GenBank/DDBJ whole genome shotgun (WGS) entry which is preliminary data.</text>
</comment>
<feature type="domain" description="Rieske" evidence="6">
    <location>
        <begin position="2"/>
        <end position="98"/>
    </location>
</feature>
<dbReference type="Gene3D" id="2.102.10.10">
    <property type="entry name" value="Rieske [2Fe-2S] iron-sulphur domain"/>
    <property type="match status" value="1"/>
</dbReference>
<dbReference type="PANTHER" id="PTHR21266:SF59">
    <property type="entry name" value="BLR4922 PROTEIN"/>
    <property type="match status" value="1"/>
</dbReference>
<dbReference type="RefSeq" id="WP_054838163.1">
    <property type="nucleotide sequence ID" value="NZ_BBBY01000005.1"/>
</dbReference>
<dbReference type="GO" id="GO:0016491">
    <property type="term" value="F:oxidoreductase activity"/>
    <property type="evidence" value="ECO:0007669"/>
    <property type="project" value="UniProtKB-KW"/>
</dbReference>
<evidence type="ECO:0000256" key="3">
    <source>
        <dbReference type="ARBA" id="ARBA00023002"/>
    </source>
</evidence>
<dbReference type="Proteomes" id="UP000470772">
    <property type="component" value="Unassembled WGS sequence"/>
</dbReference>
<evidence type="ECO:0000259" key="6">
    <source>
        <dbReference type="PROSITE" id="PS51296"/>
    </source>
</evidence>
<dbReference type="SUPFAM" id="SSF50022">
    <property type="entry name" value="ISP domain"/>
    <property type="match status" value="1"/>
</dbReference>
<dbReference type="AlphaFoldDB" id="A0A6A9QMG2"/>
<reference evidence="7 8" key="1">
    <citation type="submission" date="2019-10" db="EMBL/GenBank/DDBJ databases">
        <title>Sequencing and Assembly of Multiple Reported Metal-Biooxidizing Members of the Extremely Thermoacidophilic Archaeal Family Sulfolobaceae.</title>
        <authorList>
            <person name="Counts J.A."/>
            <person name="Kelly R.M."/>
        </authorList>
    </citation>
    <scope>NUCLEOTIDE SEQUENCE [LARGE SCALE GENOMIC DNA]</scope>
    <source>
        <strain evidence="7 8">DSM 6482</strain>
    </source>
</reference>
<name>A0A6A9QMG2_SULME</name>
<dbReference type="PANTHER" id="PTHR21266">
    <property type="entry name" value="IRON-SULFUR DOMAIN CONTAINING PROTEIN"/>
    <property type="match status" value="1"/>
</dbReference>
<dbReference type="Pfam" id="PF19112">
    <property type="entry name" value="VanA_C"/>
    <property type="match status" value="1"/>
</dbReference>
<dbReference type="GO" id="GO:0051537">
    <property type="term" value="F:2 iron, 2 sulfur cluster binding"/>
    <property type="evidence" value="ECO:0007669"/>
    <property type="project" value="UniProtKB-KW"/>
</dbReference>
<dbReference type="InterPro" id="IPR017941">
    <property type="entry name" value="Rieske_2Fe-2S"/>
</dbReference>
<proteinExistence type="predicted"/>
<organism evidence="7 8">
    <name type="scientific">Sulfuracidifex metallicus DSM 6482 = JCM 9184</name>
    <dbReference type="NCBI Taxonomy" id="523847"/>
    <lineage>
        <taxon>Archaea</taxon>
        <taxon>Thermoproteota</taxon>
        <taxon>Thermoprotei</taxon>
        <taxon>Sulfolobales</taxon>
        <taxon>Sulfolobaceae</taxon>
        <taxon>Sulfuracidifex</taxon>
    </lineage>
</organism>
<keyword evidence="8" id="KW-1185">Reference proteome</keyword>
<keyword evidence="2" id="KW-0479">Metal-binding</keyword>
<dbReference type="Gene3D" id="3.90.380.10">
    <property type="entry name" value="Naphthalene 1,2-dioxygenase Alpha Subunit, Chain A, domain 1"/>
    <property type="match status" value="1"/>
</dbReference>